<dbReference type="AlphaFoldDB" id="J3LFK1"/>
<feature type="compositionally biased region" description="Low complexity" evidence="1">
    <location>
        <begin position="1"/>
        <end position="14"/>
    </location>
</feature>
<dbReference type="Proteomes" id="UP000006038">
    <property type="component" value="Unassembled WGS sequence"/>
</dbReference>
<sequence>MPSSSSGSHLWSWSQEANGVKAEQRRRRGRGDLRGNDGKGRVSREARSRRTATEEWRGHRSDELAGYQDGGTGRLTGWGKEGECCLDHSRKKTGEARGPTGRTQQNASMAASGDGVLCVTKQKRKTEREREQRPRSSDFFASRLGVKQKLNILCLGLKNGAKHFSFGPKKQLNAWS</sequence>
<dbReference type="HOGENOM" id="CLU_1654869_0_0_1"/>
<accession>J3LFK1</accession>
<feature type="compositionally biased region" description="Basic and acidic residues" evidence="1">
    <location>
        <begin position="30"/>
        <end position="63"/>
    </location>
</feature>
<proteinExistence type="predicted"/>
<evidence type="ECO:0000313" key="2">
    <source>
        <dbReference type="EnsemblPlants" id="OB02G34180.1"/>
    </source>
</evidence>
<feature type="region of interest" description="Disordered" evidence="1">
    <location>
        <begin position="89"/>
        <end position="114"/>
    </location>
</feature>
<protein>
    <submittedName>
        <fullName evidence="2">Uncharacterized protein</fullName>
    </submittedName>
</protein>
<evidence type="ECO:0000256" key="1">
    <source>
        <dbReference type="SAM" id="MobiDB-lite"/>
    </source>
</evidence>
<keyword evidence="3" id="KW-1185">Reference proteome</keyword>
<evidence type="ECO:0000313" key="3">
    <source>
        <dbReference type="Proteomes" id="UP000006038"/>
    </source>
</evidence>
<feature type="region of interest" description="Disordered" evidence="1">
    <location>
        <begin position="1"/>
        <end position="74"/>
    </location>
</feature>
<name>J3LFK1_ORYBR</name>
<organism evidence="2">
    <name type="scientific">Oryza brachyantha</name>
    <name type="common">malo sina</name>
    <dbReference type="NCBI Taxonomy" id="4533"/>
    <lineage>
        <taxon>Eukaryota</taxon>
        <taxon>Viridiplantae</taxon>
        <taxon>Streptophyta</taxon>
        <taxon>Embryophyta</taxon>
        <taxon>Tracheophyta</taxon>
        <taxon>Spermatophyta</taxon>
        <taxon>Magnoliopsida</taxon>
        <taxon>Liliopsida</taxon>
        <taxon>Poales</taxon>
        <taxon>Poaceae</taxon>
        <taxon>BOP clade</taxon>
        <taxon>Oryzoideae</taxon>
        <taxon>Oryzeae</taxon>
        <taxon>Oryzinae</taxon>
        <taxon>Oryza</taxon>
    </lineage>
</organism>
<reference evidence="2" key="1">
    <citation type="submission" date="2013-04" db="UniProtKB">
        <authorList>
            <consortium name="EnsemblPlants"/>
        </authorList>
    </citation>
    <scope>IDENTIFICATION</scope>
</reference>
<dbReference type="EnsemblPlants" id="OB02G34180.1">
    <property type="protein sequence ID" value="OB02G34180.1"/>
    <property type="gene ID" value="OB02G34180"/>
</dbReference>
<dbReference type="Gramene" id="OB02G34180.1">
    <property type="protein sequence ID" value="OB02G34180.1"/>
    <property type="gene ID" value="OB02G34180"/>
</dbReference>